<evidence type="ECO:0000313" key="10">
    <source>
        <dbReference type="EMBL" id="MBE0366310.1"/>
    </source>
</evidence>
<evidence type="ECO:0000256" key="5">
    <source>
        <dbReference type="ARBA" id="ARBA00023136"/>
    </source>
</evidence>
<dbReference type="EMBL" id="AQGV01000009">
    <property type="protein sequence ID" value="MBE0366310.1"/>
    <property type="molecule type" value="Genomic_DNA"/>
</dbReference>
<evidence type="ECO:0000256" key="2">
    <source>
        <dbReference type="ARBA" id="ARBA00022475"/>
    </source>
</evidence>
<evidence type="ECO:0000313" key="11">
    <source>
        <dbReference type="Proteomes" id="UP000615755"/>
    </source>
</evidence>
<feature type="domain" description="MacB-like periplasmic core" evidence="9">
    <location>
        <begin position="19"/>
        <end position="203"/>
    </location>
</feature>
<evidence type="ECO:0000256" key="4">
    <source>
        <dbReference type="ARBA" id="ARBA00022989"/>
    </source>
</evidence>
<feature type="transmembrane region" description="Helical" evidence="7">
    <location>
        <begin position="16"/>
        <end position="35"/>
    </location>
</feature>
<dbReference type="InterPro" id="IPR003838">
    <property type="entry name" value="ABC3_permease_C"/>
</dbReference>
<feature type="compositionally biased region" description="Basic and acidic residues" evidence="6">
    <location>
        <begin position="225"/>
        <end position="258"/>
    </location>
</feature>
<evidence type="ECO:0000256" key="3">
    <source>
        <dbReference type="ARBA" id="ARBA00022692"/>
    </source>
</evidence>
<name>A0ABR9E5P2_9GAMM</name>
<feature type="transmembrane region" description="Helical" evidence="7">
    <location>
        <begin position="322"/>
        <end position="346"/>
    </location>
</feature>
<dbReference type="PANTHER" id="PTHR43738">
    <property type="entry name" value="ABC TRANSPORTER, MEMBRANE PROTEIN"/>
    <property type="match status" value="1"/>
</dbReference>
<keyword evidence="11" id="KW-1185">Reference proteome</keyword>
<dbReference type="RefSeq" id="WP_192505870.1">
    <property type="nucleotide sequence ID" value="NZ_AQGV01000009.1"/>
</dbReference>
<keyword evidence="4 7" id="KW-1133">Transmembrane helix</keyword>
<feature type="domain" description="ABC3 transporter permease C-terminal" evidence="8">
    <location>
        <begin position="325"/>
        <end position="441"/>
    </location>
</feature>
<feature type="region of interest" description="Disordered" evidence="6">
    <location>
        <begin position="219"/>
        <end position="262"/>
    </location>
</feature>
<comment type="subcellular location">
    <subcellularLocation>
        <location evidence="1">Cell membrane</location>
        <topology evidence="1">Multi-pass membrane protein</topology>
    </subcellularLocation>
</comment>
<sequence length="452" mass="49896">MTLLKLAIKSSLNRKASVLLTLCTIAISVMLLLSIERVRQDAKSSFSNTISGTDLIVGARTGDIQLLLSSVFRIGHTNNAVSWQSYLDIREKKGVAWTIPISLGDSHKGHAVLGTDAAYFTHYRYGKKQHLAFQHGRPFHNAQEVVLGSDVANTLHYHIGQQIVISHGMGNTSFHHHDDNPMTIVGILAPTGTPVDKTLHIPLIAVEAMHEQNHKKPMMIGKKSQQNDHAQHQHAEDHNSHHNEHDEHDNHDHLHATLDSEPSDLIGTPQQITAFLMGFDSPLYTLQVRRNINMYKAEPLLAIMPGLTLRELWEMLDIVEKILLLFSIVVVLVSLLGMLTTLLATLSQRRRELAILRSVGARPAHIFALMSSEAILITFVGCLVGCILFYALLIVANPILQSQFGIGLTIGWLTNYELTLLGAIMAAGTLMGLLPAAKAYFYSLADGMSIKI</sequence>
<reference evidence="10 11" key="1">
    <citation type="submission" date="2015-03" db="EMBL/GenBank/DDBJ databases">
        <title>Genome sequence of Pseudoalteromonas aurantia.</title>
        <authorList>
            <person name="Xie B.-B."/>
            <person name="Rong J.-C."/>
            <person name="Qin Q.-L."/>
            <person name="Zhang Y.-Z."/>
        </authorList>
    </citation>
    <scope>NUCLEOTIDE SEQUENCE [LARGE SCALE GENOMIC DNA]</scope>
    <source>
        <strain evidence="10 11">208</strain>
    </source>
</reference>
<feature type="transmembrane region" description="Helical" evidence="7">
    <location>
        <begin position="367"/>
        <end position="400"/>
    </location>
</feature>
<gene>
    <name evidence="10" type="ORF">PAUR_a3291</name>
</gene>
<dbReference type="Pfam" id="PF12704">
    <property type="entry name" value="MacB_PCD"/>
    <property type="match status" value="1"/>
</dbReference>
<evidence type="ECO:0000256" key="7">
    <source>
        <dbReference type="SAM" id="Phobius"/>
    </source>
</evidence>
<evidence type="ECO:0000259" key="9">
    <source>
        <dbReference type="Pfam" id="PF12704"/>
    </source>
</evidence>
<evidence type="ECO:0000256" key="1">
    <source>
        <dbReference type="ARBA" id="ARBA00004651"/>
    </source>
</evidence>
<dbReference type="PANTHER" id="PTHR43738:SF2">
    <property type="entry name" value="ABC TRANSPORTER PERMEASE"/>
    <property type="match status" value="1"/>
</dbReference>
<protein>
    <submittedName>
        <fullName evidence="10">ABC transport system permease protein</fullName>
    </submittedName>
</protein>
<evidence type="ECO:0000259" key="8">
    <source>
        <dbReference type="Pfam" id="PF02687"/>
    </source>
</evidence>
<keyword evidence="2" id="KW-1003">Cell membrane</keyword>
<evidence type="ECO:0000256" key="6">
    <source>
        <dbReference type="SAM" id="MobiDB-lite"/>
    </source>
</evidence>
<feature type="transmembrane region" description="Helical" evidence="7">
    <location>
        <begin position="420"/>
        <end position="441"/>
    </location>
</feature>
<dbReference type="Proteomes" id="UP000615755">
    <property type="component" value="Unassembled WGS sequence"/>
</dbReference>
<organism evidence="10 11">
    <name type="scientific">Pseudoalteromonas aurantia 208</name>
    <dbReference type="NCBI Taxonomy" id="1314867"/>
    <lineage>
        <taxon>Bacteria</taxon>
        <taxon>Pseudomonadati</taxon>
        <taxon>Pseudomonadota</taxon>
        <taxon>Gammaproteobacteria</taxon>
        <taxon>Alteromonadales</taxon>
        <taxon>Pseudoalteromonadaceae</taxon>
        <taxon>Pseudoalteromonas</taxon>
    </lineage>
</organism>
<dbReference type="Pfam" id="PF02687">
    <property type="entry name" value="FtsX"/>
    <property type="match status" value="1"/>
</dbReference>
<comment type="caution">
    <text evidence="10">The sequence shown here is derived from an EMBL/GenBank/DDBJ whole genome shotgun (WGS) entry which is preliminary data.</text>
</comment>
<dbReference type="InterPro" id="IPR025857">
    <property type="entry name" value="MacB_PCD"/>
</dbReference>
<accession>A0ABR9E5P2</accession>
<keyword evidence="5 7" id="KW-0472">Membrane</keyword>
<proteinExistence type="predicted"/>
<keyword evidence="3 7" id="KW-0812">Transmembrane</keyword>
<dbReference type="InterPro" id="IPR051125">
    <property type="entry name" value="ABC-4/HrtB_transporter"/>
</dbReference>